<accession>A0A428SNW8</accession>
<evidence type="ECO:0000313" key="1">
    <source>
        <dbReference type="EMBL" id="RSL91456.1"/>
    </source>
</evidence>
<dbReference type="EMBL" id="NIZV01000408">
    <property type="protein sequence ID" value="RSL91456.1"/>
    <property type="molecule type" value="Genomic_DNA"/>
</dbReference>
<gene>
    <name evidence="1" type="ORF">CDV31_015473</name>
</gene>
<proteinExistence type="predicted"/>
<comment type="caution">
    <text evidence="1">The sequence shown here is derived from an EMBL/GenBank/DDBJ whole genome shotgun (WGS) entry which is preliminary data.</text>
</comment>
<protein>
    <submittedName>
        <fullName evidence="1">Uncharacterized protein</fullName>
    </submittedName>
</protein>
<reference evidence="1 2" key="1">
    <citation type="submission" date="2017-06" db="EMBL/GenBank/DDBJ databases">
        <title>Cmopartive genomic analysis of Ambrosia Fusariam Clade fungi.</title>
        <authorList>
            <person name="Stajich J.E."/>
            <person name="Carrillo J."/>
            <person name="Kijimoto T."/>
            <person name="Eskalen A."/>
            <person name="O'Donnell K."/>
            <person name="Kasson M."/>
        </authorList>
    </citation>
    <scope>NUCLEOTIDE SEQUENCE [LARGE SCALE GENOMIC DNA]</scope>
    <source>
        <strain evidence="1 2">NRRL 20438</strain>
    </source>
</reference>
<dbReference type="AlphaFoldDB" id="A0A428SNW8"/>
<keyword evidence="2" id="KW-1185">Reference proteome</keyword>
<dbReference type="Proteomes" id="UP000288429">
    <property type="component" value="Unassembled WGS sequence"/>
</dbReference>
<organism evidence="1 2">
    <name type="scientific">Fusarium ambrosium</name>
    <dbReference type="NCBI Taxonomy" id="131363"/>
    <lineage>
        <taxon>Eukaryota</taxon>
        <taxon>Fungi</taxon>
        <taxon>Dikarya</taxon>
        <taxon>Ascomycota</taxon>
        <taxon>Pezizomycotina</taxon>
        <taxon>Sordariomycetes</taxon>
        <taxon>Hypocreomycetidae</taxon>
        <taxon>Hypocreales</taxon>
        <taxon>Nectriaceae</taxon>
        <taxon>Fusarium</taxon>
        <taxon>Fusarium solani species complex</taxon>
    </lineage>
</organism>
<sequence>MFWLLRSSVAQVAEANISALWLNYTRVTGVDGCLIDLSPGTKGNYIRLSFDDPSLPPRKMLCNPYLEDDRARVSIPTNALKQLTRQKLPSLPSFLALARLVSLTPPCGSTHLHPRLPLTSPTDSQGLS</sequence>
<name>A0A428SNW8_9HYPO</name>
<evidence type="ECO:0000313" key="2">
    <source>
        <dbReference type="Proteomes" id="UP000288429"/>
    </source>
</evidence>